<dbReference type="EMBL" id="CP053452">
    <property type="protein sequence ID" value="QJW95440.1"/>
    <property type="molecule type" value="Genomic_DNA"/>
</dbReference>
<dbReference type="KEGG" id="ftj:FTUN_2989"/>
<dbReference type="GO" id="GO:0051782">
    <property type="term" value="P:negative regulation of cell division"/>
    <property type="evidence" value="ECO:0007669"/>
    <property type="project" value="TreeGrafter"/>
</dbReference>
<evidence type="ECO:0008006" key="5">
    <source>
        <dbReference type="Google" id="ProtNLM"/>
    </source>
</evidence>
<dbReference type="Gene3D" id="3.40.50.300">
    <property type="entry name" value="P-loop containing nucleotide triphosphate hydrolases"/>
    <property type="match status" value="1"/>
</dbReference>
<gene>
    <name evidence="3" type="ORF">FTUN_2989</name>
</gene>
<sequence length="394" mass="41609">MYPLPAVLVNCPAPAVPELRAALAENSVAVAAEYPSTDDLLAAPPLRTEARQLFIVRVGSLNEADQVGRVDAAFPGSPVLALVEGDYDATALFRVSRSGAAQLIPLPFTRADFGSALDRLLIQFGMQKTPCRVIAVGGVAEGCGATTAALNLAAEVPALSGVPCVLAELTRGLGRLAGLLNLNPQFTTADVFGGTGPNLVTVQSALTRVDDRLSALVGPYRSLATVQPKPGAVPQLVRLLRQTAGFVVLDVPATFDAEYFEVVGAADRLVLVARQDVPCVQAAKLLVEGLRERGLPDPVLLLNAFDPSRELFSLARTRERLGLRDVYPVHPDPAGARAAANVGKPMRELNSASPAVRDLHRVAVELLRDAGVPVHEARPTVWNWVRGKFGLGGV</sequence>
<dbReference type="InterPro" id="IPR027417">
    <property type="entry name" value="P-loop_NTPase"/>
</dbReference>
<evidence type="ECO:0000256" key="2">
    <source>
        <dbReference type="ARBA" id="ARBA00022840"/>
    </source>
</evidence>
<keyword evidence="4" id="KW-1185">Reference proteome</keyword>
<dbReference type="GO" id="GO:0005524">
    <property type="term" value="F:ATP binding"/>
    <property type="evidence" value="ECO:0007669"/>
    <property type="project" value="UniProtKB-KW"/>
</dbReference>
<dbReference type="GO" id="GO:0009898">
    <property type="term" value="C:cytoplasmic side of plasma membrane"/>
    <property type="evidence" value="ECO:0007669"/>
    <property type="project" value="TreeGrafter"/>
</dbReference>
<dbReference type="GO" id="GO:0016887">
    <property type="term" value="F:ATP hydrolysis activity"/>
    <property type="evidence" value="ECO:0007669"/>
    <property type="project" value="TreeGrafter"/>
</dbReference>
<dbReference type="AlphaFoldDB" id="A0A6M5YPT2"/>
<keyword evidence="1" id="KW-0547">Nucleotide-binding</keyword>
<dbReference type="GO" id="GO:0005829">
    <property type="term" value="C:cytosol"/>
    <property type="evidence" value="ECO:0007669"/>
    <property type="project" value="TreeGrafter"/>
</dbReference>
<accession>A0A6M5YPT2</accession>
<dbReference type="InterPro" id="IPR050625">
    <property type="entry name" value="ParA/MinD_ATPase"/>
</dbReference>
<dbReference type="PANTHER" id="PTHR43384">
    <property type="entry name" value="SEPTUM SITE-DETERMINING PROTEIN MIND HOMOLOG, CHLOROPLASTIC-RELATED"/>
    <property type="match status" value="1"/>
</dbReference>
<evidence type="ECO:0000256" key="1">
    <source>
        <dbReference type="ARBA" id="ARBA00022741"/>
    </source>
</evidence>
<protein>
    <recommendedName>
        <fullName evidence="5">CobQ/CobB/MinD/ParA nucleotide binding domain-containing protein</fullName>
    </recommendedName>
</protein>
<dbReference type="RefSeq" id="WP_171471222.1">
    <property type="nucleotide sequence ID" value="NZ_CP053452.2"/>
</dbReference>
<organism evidence="3 4">
    <name type="scientific">Frigoriglobus tundricola</name>
    <dbReference type="NCBI Taxonomy" id="2774151"/>
    <lineage>
        <taxon>Bacteria</taxon>
        <taxon>Pseudomonadati</taxon>
        <taxon>Planctomycetota</taxon>
        <taxon>Planctomycetia</taxon>
        <taxon>Gemmatales</taxon>
        <taxon>Gemmataceae</taxon>
        <taxon>Frigoriglobus</taxon>
    </lineage>
</organism>
<name>A0A6M5YPT2_9BACT</name>
<evidence type="ECO:0000313" key="3">
    <source>
        <dbReference type="EMBL" id="QJW95440.1"/>
    </source>
</evidence>
<dbReference type="PANTHER" id="PTHR43384:SF6">
    <property type="entry name" value="SEPTUM SITE-DETERMINING PROTEIN MIND HOMOLOG, CHLOROPLASTIC"/>
    <property type="match status" value="1"/>
</dbReference>
<dbReference type="Proteomes" id="UP000503447">
    <property type="component" value="Chromosome"/>
</dbReference>
<dbReference type="SUPFAM" id="SSF52540">
    <property type="entry name" value="P-loop containing nucleoside triphosphate hydrolases"/>
    <property type="match status" value="1"/>
</dbReference>
<evidence type="ECO:0000313" key="4">
    <source>
        <dbReference type="Proteomes" id="UP000503447"/>
    </source>
</evidence>
<keyword evidence="2" id="KW-0067">ATP-binding</keyword>
<proteinExistence type="predicted"/>
<reference evidence="4" key="1">
    <citation type="submission" date="2020-05" db="EMBL/GenBank/DDBJ databases">
        <title>Frigoriglobus tundricola gen. nov., sp. nov., a psychrotolerant cellulolytic planctomycete of the family Gemmataceae with two divergent copies of 16S rRNA gene.</title>
        <authorList>
            <person name="Kulichevskaya I.S."/>
            <person name="Ivanova A.A."/>
            <person name="Naumoff D.G."/>
            <person name="Beletsky A.V."/>
            <person name="Rijpstra W.I.C."/>
            <person name="Sinninghe Damste J.S."/>
            <person name="Mardanov A.V."/>
            <person name="Ravin N.V."/>
            <person name="Dedysh S.N."/>
        </authorList>
    </citation>
    <scope>NUCLEOTIDE SEQUENCE [LARGE SCALE GENOMIC DNA]</scope>
    <source>
        <strain evidence="4">PL17</strain>
    </source>
</reference>